<gene>
    <name evidence="7" type="ORF">JCM17207_03280</name>
</gene>
<keyword evidence="8" id="KW-1185">Reference proteome</keyword>
<protein>
    <recommendedName>
        <fullName evidence="6">Integral membrane bound transporter domain-containing protein</fullName>
    </recommendedName>
</protein>
<proteinExistence type="predicted"/>
<evidence type="ECO:0000256" key="2">
    <source>
        <dbReference type="ARBA" id="ARBA00022692"/>
    </source>
</evidence>
<feature type="transmembrane region" description="Helical" evidence="5">
    <location>
        <begin position="150"/>
        <end position="167"/>
    </location>
</feature>
<evidence type="ECO:0000256" key="4">
    <source>
        <dbReference type="ARBA" id="ARBA00023136"/>
    </source>
</evidence>
<comment type="caution">
    <text evidence="7">The sequence shown here is derived from an EMBL/GenBank/DDBJ whole genome shotgun (WGS) entry which is preliminary data.</text>
</comment>
<feature type="transmembrane region" description="Helical" evidence="5">
    <location>
        <begin position="67"/>
        <end position="85"/>
    </location>
</feature>
<sequence length="187" mass="19980">MHNLLPFHPNIPRSKSVYTQLGLAILAAAIIITCYDLLDRNPCFACIGAVFGMGTGLWGGLHSGINRSIGTLLGGVLALPFYYLYNLAPGHLPRDLCLLAGLFLVIYLGLLVGAVDAVPAGTVVYFVVIFTVPQDRYIQYTIDRILDTSIGALLALGMSALFAIWSAHRAPGLNAPPPKSKDDSSPL</sequence>
<dbReference type="GO" id="GO:0016020">
    <property type="term" value="C:membrane"/>
    <property type="evidence" value="ECO:0007669"/>
    <property type="project" value="UniProtKB-SubCell"/>
</dbReference>
<feature type="transmembrane region" description="Helical" evidence="5">
    <location>
        <begin position="20"/>
        <end position="38"/>
    </location>
</feature>
<reference evidence="7" key="1">
    <citation type="journal article" date="2022" name="Int. J. Syst. Evol. Microbiol.">
        <title>Genome-based, phenotypic and chemotaxonomic classification of Faecalibacterium strains: proposal of three novel species Faecalibacterium duncaniae sp. nov., Faecalibacterium hattorii sp. nov. and Faecalibacterium gallinarum sp. nov. .</title>
        <authorList>
            <person name="Sakamoto M."/>
            <person name="Sakurai N."/>
            <person name="Tanno H."/>
            <person name="Iino T."/>
            <person name="Ohkuma M."/>
            <person name="Endo A."/>
        </authorList>
    </citation>
    <scope>NUCLEOTIDE SEQUENCE</scope>
    <source>
        <strain evidence="7">JCM 17207</strain>
    </source>
</reference>
<evidence type="ECO:0000256" key="5">
    <source>
        <dbReference type="SAM" id="Phobius"/>
    </source>
</evidence>
<evidence type="ECO:0000256" key="3">
    <source>
        <dbReference type="ARBA" id="ARBA00022989"/>
    </source>
</evidence>
<dbReference type="InterPro" id="IPR049453">
    <property type="entry name" value="Memb_transporter_dom"/>
</dbReference>
<keyword evidence="3 5" id="KW-1133">Transmembrane helix</keyword>
<name>A0AA37MYD5_9FIRM</name>
<evidence type="ECO:0000256" key="1">
    <source>
        <dbReference type="ARBA" id="ARBA00004141"/>
    </source>
</evidence>
<dbReference type="RefSeq" id="WP_238315893.1">
    <property type="nucleotide sequence ID" value="NZ_BQKV01000017.1"/>
</dbReference>
<evidence type="ECO:0000259" key="6">
    <source>
        <dbReference type="Pfam" id="PF13515"/>
    </source>
</evidence>
<feature type="transmembrane region" description="Helical" evidence="5">
    <location>
        <begin position="43"/>
        <end position="61"/>
    </location>
</feature>
<evidence type="ECO:0000313" key="7">
    <source>
        <dbReference type="EMBL" id="GJN63703.1"/>
    </source>
</evidence>
<dbReference type="EMBL" id="BQKV01000017">
    <property type="protein sequence ID" value="GJN63703.1"/>
    <property type="molecule type" value="Genomic_DNA"/>
</dbReference>
<feature type="domain" description="Integral membrane bound transporter" evidence="6">
    <location>
        <begin position="30"/>
        <end position="156"/>
    </location>
</feature>
<feature type="transmembrane region" description="Helical" evidence="5">
    <location>
        <begin position="97"/>
        <end position="130"/>
    </location>
</feature>
<dbReference type="Pfam" id="PF13515">
    <property type="entry name" value="FUSC_2"/>
    <property type="match status" value="1"/>
</dbReference>
<keyword evidence="2 5" id="KW-0812">Transmembrane</keyword>
<evidence type="ECO:0000313" key="8">
    <source>
        <dbReference type="Proteomes" id="UP001055185"/>
    </source>
</evidence>
<comment type="subcellular location">
    <subcellularLocation>
        <location evidence="1">Membrane</location>
        <topology evidence="1">Multi-pass membrane protein</topology>
    </subcellularLocation>
</comment>
<accession>A0AA37MYD5</accession>
<dbReference type="AlphaFoldDB" id="A0AA37MYD5"/>
<keyword evidence="4 5" id="KW-0472">Membrane</keyword>
<organism evidence="7 8">
    <name type="scientific">Faecalibacterium gallinarum</name>
    <dbReference type="NCBI Taxonomy" id="2903556"/>
    <lineage>
        <taxon>Bacteria</taxon>
        <taxon>Bacillati</taxon>
        <taxon>Bacillota</taxon>
        <taxon>Clostridia</taxon>
        <taxon>Eubacteriales</taxon>
        <taxon>Oscillospiraceae</taxon>
        <taxon>Faecalibacterium</taxon>
    </lineage>
</organism>
<dbReference type="Proteomes" id="UP001055185">
    <property type="component" value="Unassembled WGS sequence"/>
</dbReference>